<sequence>MSAQAATRNESFAFIHARKCIAMIWRWHASFMHAWLKGYVTNLDTNRFISVSYLRPGPKQPTESRLILGNLKHAAAVQSLVRQQSMSQGLVFTIDCDLDVRSGSKYELGSVVHH</sequence>
<accession>A0A370PSD2</accession>
<evidence type="ECO:0000313" key="2">
    <source>
        <dbReference type="Proteomes" id="UP000254937"/>
    </source>
</evidence>
<organism evidence="1 2">
    <name type="scientific">Aspergillus phoenicis ATCC 13157</name>
    <dbReference type="NCBI Taxonomy" id="1353007"/>
    <lineage>
        <taxon>Eukaryota</taxon>
        <taxon>Fungi</taxon>
        <taxon>Dikarya</taxon>
        <taxon>Ascomycota</taxon>
        <taxon>Pezizomycotina</taxon>
        <taxon>Eurotiomycetes</taxon>
        <taxon>Eurotiomycetidae</taxon>
        <taxon>Eurotiales</taxon>
        <taxon>Aspergillaceae</taxon>
        <taxon>Aspergillus</taxon>
    </lineage>
</organism>
<gene>
    <name evidence="1" type="ORF">M752DRAFT_131864</name>
</gene>
<proteinExistence type="predicted"/>
<name>A0A370PSD2_ASPPH</name>
<dbReference type="AlphaFoldDB" id="A0A370PSD2"/>
<keyword evidence="2" id="KW-1185">Reference proteome</keyword>
<protein>
    <submittedName>
        <fullName evidence="1">Uncharacterized protein</fullName>
    </submittedName>
</protein>
<reference evidence="1 2" key="1">
    <citation type="submission" date="2018-07" db="EMBL/GenBank/DDBJ databases">
        <title>Section-level genome sequencing of Aspergillus section Nigri to investigate inter- and intra-species variation.</title>
        <authorList>
            <consortium name="DOE Joint Genome Institute"/>
            <person name="Vesth T.C."/>
            <person name="Nybo J.L."/>
            <person name="Theobald S."/>
            <person name="Frisvad J.C."/>
            <person name="Larsen T.O."/>
            <person name="Nielsen K.F."/>
            <person name="Hoof J.B."/>
            <person name="Brandl J."/>
            <person name="Salamov A."/>
            <person name="Riley R."/>
            <person name="Gladden J.M."/>
            <person name="Phatale P."/>
            <person name="Nielsen M.T."/>
            <person name="Lyhne E.K."/>
            <person name="Kogle M.E."/>
            <person name="Strasser K."/>
            <person name="McDonnell E."/>
            <person name="Barry K."/>
            <person name="Clum A."/>
            <person name="Chen C."/>
            <person name="Nolan M."/>
            <person name="Sandor L."/>
            <person name="Kuo A."/>
            <person name="Lipzen A."/>
            <person name="Hainaut M."/>
            <person name="Drula E."/>
            <person name="Tsang A."/>
            <person name="Magnuson J.K."/>
            <person name="Henrissat B."/>
            <person name="Wiebenga A."/>
            <person name="Simmons B.A."/>
            <person name="Makela M.R."/>
            <person name="De vries R.P."/>
            <person name="Grigoriev I.V."/>
            <person name="Mortensen U.H."/>
            <person name="Baker S.E."/>
            <person name="Andersen M.R."/>
        </authorList>
    </citation>
    <scope>NUCLEOTIDE SEQUENCE [LARGE SCALE GENOMIC DNA]</scope>
    <source>
        <strain evidence="1 2">ATCC 13157</strain>
    </source>
</reference>
<dbReference type="Proteomes" id="UP000254937">
    <property type="component" value="Unassembled WGS sequence"/>
</dbReference>
<dbReference type="EMBL" id="KZ851848">
    <property type="protein sequence ID" value="RDK45072.1"/>
    <property type="molecule type" value="Genomic_DNA"/>
</dbReference>
<evidence type="ECO:0000313" key="1">
    <source>
        <dbReference type="EMBL" id="RDK45072.1"/>
    </source>
</evidence>